<sequence>MVAPQSTVRALPAEGLRCSEGEWVNQQVPEMARNTERDNKTEGSSQDTSIEVAVAVKNFQHSHPLKCGRAGLGIAHRVVVAGILHNLNLVALVFREIVIVAVTMSALLGAL</sequence>
<dbReference type="AlphaFoldDB" id="A0A803MQR7"/>
<accession>A0A803MQR7</accession>
<dbReference type="Proteomes" id="UP000596660">
    <property type="component" value="Unplaced"/>
</dbReference>
<name>A0A803MQR7_CHEQI</name>
<keyword evidence="2" id="KW-1185">Reference proteome</keyword>
<dbReference type="EnsemblPlants" id="AUR62033618-RA">
    <property type="protein sequence ID" value="AUR62033618-RA:cds"/>
    <property type="gene ID" value="AUR62033618"/>
</dbReference>
<organism evidence="1 2">
    <name type="scientific">Chenopodium quinoa</name>
    <name type="common">Quinoa</name>
    <dbReference type="NCBI Taxonomy" id="63459"/>
    <lineage>
        <taxon>Eukaryota</taxon>
        <taxon>Viridiplantae</taxon>
        <taxon>Streptophyta</taxon>
        <taxon>Embryophyta</taxon>
        <taxon>Tracheophyta</taxon>
        <taxon>Spermatophyta</taxon>
        <taxon>Magnoliopsida</taxon>
        <taxon>eudicotyledons</taxon>
        <taxon>Gunneridae</taxon>
        <taxon>Pentapetalae</taxon>
        <taxon>Caryophyllales</taxon>
        <taxon>Chenopodiaceae</taxon>
        <taxon>Chenopodioideae</taxon>
        <taxon>Atripliceae</taxon>
        <taxon>Chenopodium</taxon>
    </lineage>
</organism>
<protein>
    <submittedName>
        <fullName evidence="1">Uncharacterized protein</fullName>
    </submittedName>
</protein>
<evidence type="ECO:0000313" key="1">
    <source>
        <dbReference type="EnsemblPlants" id="AUR62033618-RA:cds"/>
    </source>
</evidence>
<dbReference type="Gramene" id="AUR62033618-RA">
    <property type="protein sequence ID" value="AUR62033618-RA:cds"/>
    <property type="gene ID" value="AUR62033618"/>
</dbReference>
<reference evidence="1" key="1">
    <citation type="journal article" date="2017" name="Nature">
        <title>The genome of Chenopodium quinoa.</title>
        <authorList>
            <person name="Jarvis D.E."/>
            <person name="Ho Y.S."/>
            <person name="Lightfoot D.J."/>
            <person name="Schmoeckel S.M."/>
            <person name="Li B."/>
            <person name="Borm T.J.A."/>
            <person name="Ohyanagi H."/>
            <person name="Mineta K."/>
            <person name="Michell C.T."/>
            <person name="Saber N."/>
            <person name="Kharbatia N.M."/>
            <person name="Rupper R.R."/>
            <person name="Sharp A.R."/>
            <person name="Dally N."/>
            <person name="Boughton B.A."/>
            <person name="Woo Y.H."/>
            <person name="Gao G."/>
            <person name="Schijlen E.G.W.M."/>
            <person name="Guo X."/>
            <person name="Momin A.A."/>
            <person name="Negrao S."/>
            <person name="Al-Babili S."/>
            <person name="Gehring C."/>
            <person name="Roessner U."/>
            <person name="Jung C."/>
            <person name="Murphy K."/>
            <person name="Arold S.T."/>
            <person name="Gojobori T."/>
            <person name="van der Linden C.G."/>
            <person name="van Loo E.N."/>
            <person name="Jellen E.N."/>
            <person name="Maughan P.J."/>
            <person name="Tester M."/>
        </authorList>
    </citation>
    <scope>NUCLEOTIDE SEQUENCE [LARGE SCALE GENOMIC DNA]</scope>
    <source>
        <strain evidence="1">cv. PI 614886</strain>
    </source>
</reference>
<reference evidence="1" key="2">
    <citation type="submission" date="2021-03" db="UniProtKB">
        <authorList>
            <consortium name="EnsemblPlants"/>
        </authorList>
    </citation>
    <scope>IDENTIFICATION</scope>
</reference>
<proteinExistence type="predicted"/>
<evidence type="ECO:0000313" key="2">
    <source>
        <dbReference type="Proteomes" id="UP000596660"/>
    </source>
</evidence>